<reference evidence="1 2" key="1">
    <citation type="submission" date="2024-01" db="EMBL/GenBank/DDBJ databases">
        <authorList>
            <person name="Waweru B."/>
        </authorList>
    </citation>
    <scope>NUCLEOTIDE SEQUENCE [LARGE SCALE GENOMIC DNA]</scope>
</reference>
<evidence type="ECO:0000313" key="1">
    <source>
        <dbReference type="EMBL" id="CAK7331196.1"/>
    </source>
</evidence>
<name>A0AAV1RCS9_9ROSI</name>
<keyword evidence="2" id="KW-1185">Reference proteome</keyword>
<dbReference type="Proteomes" id="UP001314170">
    <property type="component" value="Unassembled WGS sequence"/>
</dbReference>
<gene>
    <name evidence="1" type="ORF">DCAF_LOCUS8345</name>
</gene>
<comment type="caution">
    <text evidence="1">The sequence shown here is derived from an EMBL/GenBank/DDBJ whole genome shotgun (WGS) entry which is preliminary data.</text>
</comment>
<proteinExistence type="predicted"/>
<accession>A0AAV1RCS9</accession>
<dbReference type="EMBL" id="CAWUPB010000913">
    <property type="protein sequence ID" value="CAK7331196.1"/>
    <property type="molecule type" value="Genomic_DNA"/>
</dbReference>
<sequence>MSCGVATLPPLYATFYYHLVVEKIETIVVDLSNPISTPVSPKIIPKTSDFIWRGDRKMETSVRTDRGEDAEEVGGVLLTRMRLQILT</sequence>
<organism evidence="1 2">
    <name type="scientific">Dovyalis caffra</name>
    <dbReference type="NCBI Taxonomy" id="77055"/>
    <lineage>
        <taxon>Eukaryota</taxon>
        <taxon>Viridiplantae</taxon>
        <taxon>Streptophyta</taxon>
        <taxon>Embryophyta</taxon>
        <taxon>Tracheophyta</taxon>
        <taxon>Spermatophyta</taxon>
        <taxon>Magnoliopsida</taxon>
        <taxon>eudicotyledons</taxon>
        <taxon>Gunneridae</taxon>
        <taxon>Pentapetalae</taxon>
        <taxon>rosids</taxon>
        <taxon>fabids</taxon>
        <taxon>Malpighiales</taxon>
        <taxon>Salicaceae</taxon>
        <taxon>Flacourtieae</taxon>
        <taxon>Dovyalis</taxon>
    </lineage>
</organism>
<evidence type="ECO:0000313" key="2">
    <source>
        <dbReference type="Proteomes" id="UP001314170"/>
    </source>
</evidence>
<dbReference type="AlphaFoldDB" id="A0AAV1RCS9"/>
<protein>
    <submittedName>
        <fullName evidence="1">Uncharacterized protein</fullName>
    </submittedName>
</protein>